<proteinExistence type="predicted"/>
<dbReference type="AlphaFoldDB" id="A0A7V8RU24"/>
<evidence type="ECO:0000313" key="1">
    <source>
        <dbReference type="EMBL" id="KPG02926.1"/>
    </source>
</evidence>
<dbReference type="RefSeq" id="WP_043077916.1">
    <property type="nucleotide sequence ID" value="NZ_CP011530.1"/>
</dbReference>
<protein>
    <submittedName>
        <fullName evidence="1">Uncharacterized protein</fullName>
    </submittedName>
</protein>
<accession>A0A7V8RU24</accession>
<reference evidence="1 2" key="1">
    <citation type="submission" date="2015-09" db="EMBL/GenBank/DDBJ databases">
        <title>Genome Sequences of Mycobacterium immunogenum Isolates, Recuperated from a Chloraminated Drinking Water Distribution System Simulator Subjected to Episodes of Nitrification.</title>
        <authorList>
            <person name="Gomez-Alvarez V."/>
            <person name="Revetta R.P."/>
        </authorList>
    </citation>
    <scope>NUCLEOTIDE SEQUENCE [LARGE SCALE GENOMIC DNA]</scope>
    <source>
        <strain evidence="1 2">H008</strain>
    </source>
</reference>
<dbReference type="EMBL" id="LJFO01000024">
    <property type="protein sequence ID" value="KPG02926.1"/>
    <property type="molecule type" value="Genomic_DNA"/>
</dbReference>
<organism evidence="1 2">
    <name type="scientific">Mycobacteroides immunogenum</name>
    <dbReference type="NCBI Taxonomy" id="83262"/>
    <lineage>
        <taxon>Bacteria</taxon>
        <taxon>Bacillati</taxon>
        <taxon>Actinomycetota</taxon>
        <taxon>Actinomycetes</taxon>
        <taxon>Mycobacteriales</taxon>
        <taxon>Mycobacteriaceae</taxon>
        <taxon>Mycobacteroides</taxon>
    </lineage>
</organism>
<evidence type="ECO:0000313" key="2">
    <source>
        <dbReference type="Proteomes" id="UP000037843"/>
    </source>
</evidence>
<gene>
    <name evidence="1" type="ORF">AN908_26840</name>
</gene>
<dbReference type="GeneID" id="45765865"/>
<sequence length="109" mass="11949">MSARRIEIRPVTDRDYELRIGGEVVARTETSCLSRCDRFIRFGNAHGGGVHVPCETTVNVVLEHLGQFYVSAFAAGQDSAASVTVKQARNIADEQITKALDSLSVEVKR</sequence>
<dbReference type="KEGG" id="miz:BAB75_18525"/>
<dbReference type="Proteomes" id="UP000037843">
    <property type="component" value="Unassembled WGS sequence"/>
</dbReference>
<comment type="caution">
    <text evidence="1">The sequence shown here is derived from an EMBL/GenBank/DDBJ whole genome shotgun (WGS) entry which is preliminary data.</text>
</comment>
<name>A0A7V8RU24_9MYCO</name>